<gene>
    <name evidence="2" type="ORF">BCR42DRAFT_185839</name>
</gene>
<evidence type="ECO:0000256" key="1">
    <source>
        <dbReference type="SAM" id="Phobius"/>
    </source>
</evidence>
<feature type="transmembrane region" description="Helical" evidence="1">
    <location>
        <begin position="12"/>
        <end position="38"/>
    </location>
</feature>
<dbReference type="Proteomes" id="UP000193560">
    <property type="component" value="Unassembled WGS sequence"/>
</dbReference>
<dbReference type="EMBL" id="MCGE01000049">
    <property type="protein sequence ID" value="ORZ04619.1"/>
    <property type="molecule type" value="Genomic_DNA"/>
</dbReference>
<evidence type="ECO:0000313" key="2">
    <source>
        <dbReference type="EMBL" id="ORZ04619.1"/>
    </source>
</evidence>
<keyword evidence="3" id="KW-1185">Reference proteome</keyword>
<keyword evidence="1" id="KW-0472">Membrane</keyword>
<proteinExistence type="predicted"/>
<keyword evidence="1" id="KW-1133">Transmembrane helix</keyword>
<accession>A0A1X2HXD5</accession>
<evidence type="ECO:0000313" key="3">
    <source>
        <dbReference type="Proteomes" id="UP000193560"/>
    </source>
</evidence>
<keyword evidence="1" id="KW-0812">Transmembrane</keyword>
<name>A0A1X2HXD5_9FUNG</name>
<comment type="caution">
    <text evidence="2">The sequence shown here is derived from an EMBL/GenBank/DDBJ whole genome shotgun (WGS) entry which is preliminary data.</text>
</comment>
<reference evidence="2 3" key="1">
    <citation type="submission" date="2016-07" db="EMBL/GenBank/DDBJ databases">
        <title>Pervasive Adenine N6-methylation of Active Genes in Fungi.</title>
        <authorList>
            <consortium name="DOE Joint Genome Institute"/>
            <person name="Mondo S.J."/>
            <person name="Dannebaum R.O."/>
            <person name="Kuo R.C."/>
            <person name="Labutti K."/>
            <person name="Haridas S."/>
            <person name="Kuo A."/>
            <person name="Salamov A."/>
            <person name="Ahrendt S.R."/>
            <person name="Lipzen A."/>
            <person name="Sullivan W."/>
            <person name="Andreopoulos W.B."/>
            <person name="Clum A."/>
            <person name="Lindquist E."/>
            <person name="Daum C."/>
            <person name="Ramamoorthy G.K."/>
            <person name="Gryganskyi A."/>
            <person name="Culley D."/>
            <person name="Magnuson J.K."/>
            <person name="James T.Y."/>
            <person name="O'Malley M.A."/>
            <person name="Stajich J.E."/>
            <person name="Spatafora J.W."/>
            <person name="Visel A."/>
            <person name="Grigoriev I.V."/>
        </authorList>
    </citation>
    <scope>NUCLEOTIDE SEQUENCE [LARGE SCALE GENOMIC DNA]</scope>
    <source>
        <strain evidence="2 3">NRRL 1336</strain>
    </source>
</reference>
<organism evidence="2 3">
    <name type="scientific">Absidia repens</name>
    <dbReference type="NCBI Taxonomy" id="90262"/>
    <lineage>
        <taxon>Eukaryota</taxon>
        <taxon>Fungi</taxon>
        <taxon>Fungi incertae sedis</taxon>
        <taxon>Mucoromycota</taxon>
        <taxon>Mucoromycotina</taxon>
        <taxon>Mucoromycetes</taxon>
        <taxon>Mucorales</taxon>
        <taxon>Cunninghamellaceae</taxon>
        <taxon>Absidia</taxon>
    </lineage>
</organism>
<dbReference type="AlphaFoldDB" id="A0A1X2HXD5"/>
<sequence length="75" mass="8735">MNSLRLSNQATTFATVYFLHCTVIARLCCCCLFVFTFCKSEEPKKDLRCLKDEVIIIKRGLEYDGEIQTFFLRIS</sequence>
<protein>
    <submittedName>
        <fullName evidence="2">Uncharacterized protein</fullName>
    </submittedName>
</protein>